<gene>
    <name evidence="3" type="ORF">EDD38_0017</name>
</gene>
<accession>A0A3N4RTP4</accession>
<name>A0A3N4RTP4_9ACTN</name>
<evidence type="ECO:0000313" key="4">
    <source>
        <dbReference type="Proteomes" id="UP000266906"/>
    </source>
</evidence>
<dbReference type="Proteomes" id="UP000266906">
    <property type="component" value="Unassembled WGS sequence"/>
</dbReference>
<feature type="chain" id="PRO_5018256408" evidence="2">
    <location>
        <begin position="32"/>
        <end position="74"/>
    </location>
</feature>
<dbReference type="EMBL" id="RKQG01000001">
    <property type="protein sequence ID" value="RPE31787.1"/>
    <property type="molecule type" value="Genomic_DNA"/>
</dbReference>
<evidence type="ECO:0000313" key="3">
    <source>
        <dbReference type="EMBL" id="RPE31787.1"/>
    </source>
</evidence>
<evidence type="ECO:0000256" key="1">
    <source>
        <dbReference type="SAM" id="MobiDB-lite"/>
    </source>
</evidence>
<feature type="compositionally biased region" description="Pro residues" evidence="1">
    <location>
        <begin position="55"/>
        <end position="65"/>
    </location>
</feature>
<keyword evidence="4" id="KW-1185">Reference proteome</keyword>
<feature type="signal peptide" evidence="2">
    <location>
        <begin position="1"/>
        <end position="31"/>
    </location>
</feature>
<evidence type="ECO:0000256" key="2">
    <source>
        <dbReference type="SAM" id="SignalP"/>
    </source>
</evidence>
<feature type="region of interest" description="Disordered" evidence="1">
    <location>
        <begin position="35"/>
        <end position="74"/>
    </location>
</feature>
<sequence length="74" mass="7004">MKRSIQSLALRVGAAVAAAGCASALALAVSAAPVHPGAPVSGRSVTVQADGSTPTPAPVSSPTPAPAGEWNSTG</sequence>
<comment type="caution">
    <text evidence="3">The sequence shown here is derived from an EMBL/GenBank/DDBJ whole genome shotgun (WGS) entry which is preliminary data.</text>
</comment>
<protein>
    <submittedName>
        <fullName evidence="3">Uncharacterized protein</fullName>
    </submittedName>
</protein>
<keyword evidence="2" id="KW-0732">Signal</keyword>
<organism evidence="3 4">
    <name type="scientific">Kitasatospora cineracea</name>
    <dbReference type="NCBI Taxonomy" id="88074"/>
    <lineage>
        <taxon>Bacteria</taxon>
        <taxon>Bacillati</taxon>
        <taxon>Actinomycetota</taxon>
        <taxon>Actinomycetes</taxon>
        <taxon>Kitasatosporales</taxon>
        <taxon>Streptomycetaceae</taxon>
        <taxon>Kitasatospora</taxon>
    </lineage>
</organism>
<proteinExistence type="predicted"/>
<dbReference type="AlphaFoldDB" id="A0A3N4RTP4"/>
<reference evidence="3 4" key="1">
    <citation type="submission" date="2018-11" db="EMBL/GenBank/DDBJ databases">
        <title>Sequencing the genomes of 1000 actinobacteria strains.</title>
        <authorList>
            <person name="Klenk H.-P."/>
        </authorList>
    </citation>
    <scope>NUCLEOTIDE SEQUENCE [LARGE SCALE GENOMIC DNA]</scope>
    <source>
        <strain evidence="3 4">DSM 44781</strain>
    </source>
</reference>